<dbReference type="InterPro" id="IPR012912">
    <property type="entry name" value="Plasmid_pRiA4b_Orf3-like"/>
</dbReference>
<evidence type="ECO:0000313" key="2">
    <source>
        <dbReference type="EMBL" id="UTY38491.1"/>
    </source>
</evidence>
<evidence type="ECO:0000313" key="3">
    <source>
        <dbReference type="Proteomes" id="UP001060112"/>
    </source>
</evidence>
<reference evidence="2" key="1">
    <citation type="submission" date="2022-07" db="EMBL/GenBank/DDBJ databases">
        <title>Faecal culturing of patients with breast cancer.</title>
        <authorList>
            <person name="Teng N.M.Y."/>
            <person name="Kiu R."/>
            <person name="Evans R."/>
            <person name="Baker D.J."/>
            <person name="Zenner C."/>
            <person name="Robinson S.D."/>
            <person name="Hall L.J."/>
        </authorList>
    </citation>
    <scope>NUCLEOTIDE SEQUENCE</scope>
    <source>
        <strain evidence="2">LH1062</strain>
    </source>
</reference>
<organism evidence="2 3">
    <name type="scientific">Allocoprobacillus halotolerans</name>
    <dbReference type="NCBI Taxonomy" id="2944914"/>
    <lineage>
        <taxon>Bacteria</taxon>
        <taxon>Bacillati</taxon>
        <taxon>Bacillota</taxon>
        <taxon>Erysipelotrichia</taxon>
        <taxon>Erysipelotrichales</taxon>
        <taxon>Erysipelotrichaceae</taxon>
        <taxon>Allocoprobacillus</taxon>
    </lineage>
</organism>
<accession>A0ABY5I2Y2</accession>
<keyword evidence="3" id="KW-1185">Reference proteome</keyword>
<protein>
    <submittedName>
        <fullName evidence="2">Plasmid pRiA4b ORF-3 family protein</fullName>
    </submittedName>
</protein>
<dbReference type="InterPro" id="IPR024047">
    <property type="entry name" value="MM3350-like_sf"/>
</dbReference>
<feature type="domain" description="Plasmid pRiA4b Orf3-like" evidence="1">
    <location>
        <begin position="87"/>
        <end position="235"/>
    </location>
</feature>
<dbReference type="Pfam" id="PF07929">
    <property type="entry name" value="PRiA4_ORF3"/>
    <property type="match status" value="1"/>
</dbReference>
<name>A0ABY5I2Y2_9FIRM</name>
<dbReference type="Gene3D" id="3.10.290.30">
    <property type="entry name" value="MM3350-like"/>
    <property type="match status" value="1"/>
</dbReference>
<evidence type="ECO:0000259" key="1">
    <source>
        <dbReference type="Pfam" id="PF07929"/>
    </source>
</evidence>
<dbReference type="RefSeq" id="WP_290138835.1">
    <property type="nucleotide sequence ID" value="NZ_CP101620.1"/>
</dbReference>
<proteinExistence type="predicted"/>
<gene>
    <name evidence="2" type="ORF">NMU03_12650</name>
</gene>
<dbReference type="EMBL" id="CP101620">
    <property type="protein sequence ID" value="UTY38491.1"/>
    <property type="molecule type" value="Genomic_DNA"/>
</dbReference>
<dbReference type="Proteomes" id="UP001060112">
    <property type="component" value="Chromosome"/>
</dbReference>
<dbReference type="SUPFAM" id="SSF159941">
    <property type="entry name" value="MM3350-like"/>
    <property type="match status" value="1"/>
</dbReference>
<sequence length="275" mass="32324">MLMERVFQCVDDIYDDIMKEGSQDLKQKIQELENVVGTNHPEILKKGIMLSMTFCLNQLQFHDELFEALLIDNIDYMIENIPDMKKSIQLQVSLRGLEQHVHRQIVLPYYMTLADMAYAILAIFQADGSHLFSIECQQGRFGCEQCDEEMIDDYAANVFLNDLQLKKGSQLSLWYDFGDDYFFDIQVIHIQTESDLNEIGDGQILSGQGYGIWEDEHALLEMYYKDYDEFIEKIHDFGLDEDDFIFDDFDVDVANEMFLEDFEFLRRNYEDSESI</sequence>